<keyword evidence="3" id="KW-1185">Reference proteome</keyword>
<accession>A0A8K0FX61</accession>
<dbReference type="OrthoDB" id="7367179at2759"/>
<evidence type="ECO:0000256" key="1">
    <source>
        <dbReference type="SAM" id="MobiDB-lite"/>
    </source>
</evidence>
<name>A0A8K0FX61_IGNLU</name>
<proteinExistence type="predicted"/>
<evidence type="ECO:0000313" key="3">
    <source>
        <dbReference type="Proteomes" id="UP000801492"/>
    </source>
</evidence>
<evidence type="ECO:0000313" key="2">
    <source>
        <dbReference type="EMBL" id="KAF2879237.1"/>
    </source>
</evidence>
<feature type="region of interest" description="Disordered" evidence="1">
    <location>
        <begin position="57"/>
        <end position="90"/>
    </location>
</feature>
<dbReference type="EMBL" id="VTPC01091205">
    <property type="protein sequence ID" value="KAF2879237.1"/>
    <property type="molecule type" value="Genomic_DNA"/>
</dbReference>
<reference evidence="2" key="1">
    <citation type="submission" date="2019-08" db="EMBL/GenBank/DDBJ databases">
        <title>The genome of the North American firefly Photinus pyralis.</title>
        <authorList>
            <consortium name="Photinus pyralis genome working group"/>
            <person name="Fallon T.R."/>
            <person name="Sander Lower S.E."/>
            <person name="Weng J.-K."/>
        </authorList>
    </citation>
    <scope>NUCLEOTIDE SEQUENCE</scope>
    <source>
        <strain evidence="2">TRF0915ILg1</strain>
        <tissue evidence="2">Whole body</tissue>
    </source>
</reference>
<organism evidence="2 3">
    <name type="scientific">Ignelater luminosus</name>
    <name type="common">Cucubano</name>
    <name type="synonym">Pyrophorus luminosus</name>
    <dbReference type="NCBI Taxonomy" id="2038154"/>
    <lineage>
        <taxon>Eukaryota</taxon>
        <taxon>Metazoa</taxon>
        <taxon>Ecdysozoa</taxon>
        <taxon>Arthropoda</taxon>
        <taxon>Hexapoda</taxon>
        <taxon>Insecta</taxon>
        <taxon>Pterygota</taxon>
        <taxon>Neoptera</taxon>
        <taxon>Endopterygota</taxon>
        <taxon>Coleoptera</taxon>
        <taxon>Polyphaga</taxon>
        <taxon>Elateriformia</taxon>
        <taxon>Elateroidea</taxon>
        <taxon>Elateridae</taxon>
        <taxon>Agrypninae</taxon>
        <taxon>Pyrophorini</taxon>
        <taxon>Ignelater</taxon>
    </lineage>
</organism>
<dbReference type="AlphaFoldDB" id="A0A8K0FX61"/>
<comment type="caution">
    <text evidence="2">The sequence shown here is derived from an EMBL/GenBank/DDBJ whole genome shotgun (WGS) entry which is preliminary data.</text>
</comment>
<feature type="compositionally biased region" description="Basic and acidic residues" evidence="1">
    <location>
        <begin position="71"/>
        <end position="80"/>
    </location>
</feature>
<sequence length="231" mass="27068">MSSKTKRILDMCNNEDNQPKKLAKEAENDEFDILAMPVDITHDNKIAIIRKFSEDENNHEISRSSSDLSDESLHVDKENEPNNVNLRKPTKTNRTFGVNIRKINQEKRMKRKAYLGYQRPANQTNSFHDTKRAKRTLGSLPGKKAADTNVMNLKYLKCTPKGLINYKINFDNDHQPLSQRTKNNVDGNFVFGRLHKERLKIKQTKFQHLQQLKPVLPEDFWSFYDNLPYYE</sequence>
<protein>
    <submittedName>
        <fullName evidence="2">Uncharacterized protein</fullName>
    </submittedName>
</protein>
<gene>
    <name evidence="2" type="ORF">ILUMI_26939</name>
</gene>
<dbReference type="Proteomes" id="UP000801492">
    <property type="component" value="Unassembled WGS sequence"/>
</dbReference>